<protein>
    <submittedName>
        <fullName evidence="1">Uncharacterized protein</fullName>
    </submittedName>
</protein>
<evidence type="ECO:0000313" key="1">
    <source>
        <dbReference type="EMBL" id="MBW0552901.1"/>
    </source>
</evidence>
<proteinExistence type="predicted"/>
<dbReference type="Proteomes" id="UP000765509">
    <property type="component" value="Unassembled WGS sequence"/>
</dbReference>
<accession>A0A9Q3IZV4</accession>
<evidence type="ECO:0000313" key="2">
    <source>
        <dbReference type="Proteomes" id="UP000765509"/>
    </source>
</evidence>
<gene>
    <name evidence="1" type="ORF">O181_092616</name>
</gene>
<comment type="caution">
    <text evidence="1">The sequence shown here is derived from an EMBL/GenBank/DDBJ whole genome shotgun (WGS) entry which is preliminary data.</text>
</comment>
<dbReference type="AlphaFoldDB" id="A0A9Q3IZV4"/>
<organism evidence="1 2">
    <name type="scientific">Austropuccinia psidii MF-1</name>
    <dbReference type="NCBI Taxonomy" id="1389203"/>
    <lineage>
        <taxon>Eukaryota</taxon>
        <taxon>Fungi</taxon>
        <taxon>Dikarya</taxon>
        <taxon>Basidiomycota</taxon>
        <taxon>Pucciniomycotina</taxon>
        <taxon>Pucciniomycetes</taxon>
        <taxon>Pucciniales</taxon>
        <taxon>Sphaerophragmiaceae</taxon>
        <taxon>Austropuccinia</taxon>
    </lineage>
</organism>
<keyword evidence="2" id="KW-1185">Reference proteome</keyword>
<reference evidence="1" key="1">
    <citation type="submission" date="2021-03" db="EMBL/GenBank/DDBJ databases">
        <title>Draft genome sequence of rust myrtle Austropuccinia psidii MF-1, a brazilian biotype.</title>
        <authorList>
            <person name="Quecine M.C."/>
            <person name="Pachon D.M.R."/>
            <person name="Bonatelli M.L."/>
            <person name="Correr F.H."/>
            <person name="Franceschini L.M."/>
            <person name="Leite T.F."/>
            <person name="Margarido G.R.A."/>
            <person name="Almeida C.A."/>
            <person name="Ferrarezi J.A."/>
            <person name="Labate C.A."/>
        </authorList>
    </citation>
    <scope>NUCLEOTIDE SEQUENCE</scope>
    <source>
        <strain evidence="1">MF-1</strain>
    </source>
</reference>
<name>A0A9Q3IZV4_9BASI</name>
<dbReference type="EMBL" id="AVOT02059202">
    <property type="protein sequence ID" value="MBW0552901.1"/>
    <property type="molecule type" value="Genomic_DNA"/>
</dbReference>
<sequence>MPTLTLELASTSPPNPLQRLTCLCACTPLQIRLQHFPPSPPSPLLLLPIFTLLQCPQYETTMPPSPLLTLPHPCLIFSLAYNSYAPAGPSSYASNATPTPLMPNHLSATYHPYPQVLDP</sequence>